<evidence type="ECO:0000313" key="2">
    <source>
        <dbReference type="EMBL" id="MBF4803436.1"/>
    </source>
</evidence>
<keyword evidence="1" id="KW-0812">Transmembrane</keyword>
<sequence>MTFVATWLVTTVATLVACTLIPGLTIVGGSWAGPILFSLVLAAVNTGIKPVVKLLSLPINVLTLGIFSLFINAFMLELSSFISRNLLHAGVAIDSLGTAILGSIVISIVSSIVISLTGLKKENLS</sequence>
<feature type="transmembrane region" description="Helical" evidence="1">
    <location>
        <begin position="96"/>
        <end position="119"/>
    </location>
</feature>
<dbReference type="Pfam" id="PF04020">
    <property type="entry name" value="Phage_holin_4_2"/>
    <property type="match status" value="1"/>
</dbReference>
<protein>
    <submittedName>
        <fullName evidence="3">Phage holin family protein</fullName>
    </submittedName>
</protein>
<keyword evidence="1" id="KW-0472">Membrane</keyword>
<evidence type="ECO:0000313" key="4">
    <source>
        <dbReference type="Proteomes" id="UP000772566"/>
    </source>
</evidence>
<evidence type="ECO:0000313" key="3">
    <source>
        <dbReference type="EMBL" id="MBF4809092.1"/>
    </source>
</evidence>
<proteinExistence type="predicted"/>
<evidence type="ECO:0000256" key="1">
    <source>
        <dbReference type="SAM" id="Phobius"/>
    </source>
</evidence>
<dbReference type="PANTHER" id="PTHR37309">
    <property type="entry name" value="SLR0284 PROTEIN"/>
    <property type="match status" value="1"/>
</dbReference>
<gene>
    <name evidence="3" type="ORF">HXK23_02540</name>
    <name evidence="2" type="ORF">HXK24_06470</name>
</gene>
<dbReference type="EMBL" id="JABZGU010000213">
    <property type="protein sequence ID" value="MBF4803436.1"/>
    <property type="molecule type" value="Genomic_DNA"/>
</dbReference>
<keyword evidence="1" id="KW-1133">Transmembrane helix</keyword>
<dbReference type="Proteomes" id="UP000772566">
    <property type="component" value="Unassembled WGS sequence"/>
</dbReference>
<reference evidence="3" key="1">
    <citation type="submission" date="2020-04" db="EMBL/GenBank/DDBJ databases">
        <title>Deep metagenomics examines the oral microbiome during advanced dental caries in children, revealing novel taxa and co-occurrences with host molecules.</title>
        <authorList>
            <person name="Baker J.L."/>
            <person name="Morton J.T."/>
            <person name="Dinis M."/>
            <person name="Alvarez R."/>
            <person name="Tran N.C."/>
            <person name="Knight R."/>
            <person name="Edlund A."/>
        </authorList>
    </citation>
    <scope>NUCLEOTIDE SEQUENCE</scope>
    <source>
        <strain evidence="3">JCVI_22A_bin.2</strain>
        <strain evidence="2">JCVI_3_bin.11</strain>
    </source>
</reference>
<dbReference type="Proteomes" id="UP000787322">
    <property type="component" value="Unassembled WGS sequence"/>
</dbReference>
<dbReference type="AlphaFoldDB" id="A0A930YT23"/>
<feature type="transmembrane region" description="Helical" evidence="1">
    <location>
        <begin position="28"/>
        <end position="48"/>
    </location>
</feature>
<dbReference type="PANTHER" id="PTHR37309:SF1">
    <property type="entry name" value="SLR0284 PROTEIN"/>
    <property type="match status" value="1"/>
</dbReference>
<name>A0A930YT23_9ACTN</name>
<feature type="transmembrane region" description="Helical" evidence="1">
    <location>
        <begin position="55"/>
        <end position="76"/>
    </location>
</feature>
<dbReference type="RefSeq" id="WP_035427752.1">
    <property type="nucleotide sequence ID" value="NZ_CAUQBC010000001.1"/>
</dbReference>
<dbReference type="InterPro" id="IPR007165">
    <property type="entry name" value="Phage_holin_4_2"/>
</dbReference>
<organism evidence="3 4">
    <name type="scientific">Lancefieldella parvula</name>
    <dbReference type="NCBI Taxonomy" id="1382"/>
    <lineage>
        <taxon>Bacteria</taxon>
        <taxon>Bacillati</taxon>
        <taxon>Actinomycetota</taxon>
        <taxon>Coriobacteriia</taxon>
        <taxon>Coriobacteriales</taxon>
        <taxon>Atopobiaceae</taxon>
        <taxon>Lancefieldella</taxon>
    </lineage>
</organism>
<accession>A0A930YT23</accession>
<dbReference type="EMBL" id="JABZGT010000109">
    <property type="protein sequence ID" value="MBF4809092.1"/>
    <property type="molecule type" value="Genomic_DNA"/>
</dbReference>
<comment type="caution">
    <text evidence="3">The sequence shown here is derived from an EMBL/GenBank/DDBJ whole genome shotgun (WGS) entry which is preliminary data.</text>
</comment>